<gene>
    <name evidence="2" type="ORF">LIER_18999</name>
</gene>
<feature type="compositionally biased region" description="Basic and acidic residues" evidence="1">
    <location>
        <begin position="54"/>
        <end position="66"/>
    </location>
</feature>
<evidence type="ECO:0000313" key="2">
    <source>
        <dbReference type="EMBL" id="GAA0163027.1"/>
    </source>
</evidence>
<accession>A0AAV3QG30</accession>
<proteinExistence type="predicted"/>
<feature type="compositionally biased region" description="Basic and acidic residues" evidence="1">
    <location>
        <begin position="96"/>
        <end position="105"/>
    </location>
</feature>
<reference evidence="2 3" key="1">
    <citation type="submission" date="2024-01" db="EMBL/GenBank/DDBJ databases">
        <title>The complete chloroplast genome sequence of Lithospermum erythrorhizon: insights into the phylogenetic relationship among Boraginaceae species and the maternal lineages of purple gromwells.</title>
        <authorList>
            <person name="Okada T."/>
            <person name="Watanabe K."/>
        </authorList>
    </citation>
    <scope>NUCLEOTIDE SEQUENCE [LARGE SCALE GENOMIC DNA]</scope>
</reference>
<name>A0AAV3QG30_LITER</name>
<keyword evidence="3" id="KW-1185">Reference proteome</keyword>
<evidence type="ECO:0000313" key="3">
    <source>
        <dbReference type="Proteomes" id="UP001454036"/>
    </source>
</evidence>
<feature type="region of interest" description="Disordered" evidence="1">
    <location>
        <begin position="1"/>
        <end position="32"/>
    </location>
</feature>
<organism evidence="2 3">
    <name type="scientific">Lithospermum erythrorhizon</name>
    <name type="common">Purple gromwell</name>
    <name type="synonym">Lithospermum officinale var. erythrorhizon</name>
    <dbReference type="NCBI Taxonomy" id="34254"/>
    <lineage>
        <taxon>Eukaryota</taxon>
        <taxon>Viridiplantae</taxon>
        <taxon>Streptophyta</taxon>
        <taxon>Embryophyta</taxon>
        <taxon>Tracheophyta</taxon>
        <taxon>Spermatophyta</taxon>
        <taxon>Magnoliopsida</taxon>
        <taxon>eudicotyledons</taxon>
        <taxon>Gunneridae</taxon>
        <taxon>Pentapetalae</taxon>
        <taxon>asterids</taxon>
        <taxon>lamiids</taxon>
        <taxon>Boraginales</taxon>
        <taxon>Boraginaceae</taxon>
        <taxon>Boraginoideae</taxon>
        <taxon>Lithospermeae</taxon>
        <taxon>Lithospermum</taxon>
    </lineage>
</organism>
<feature type="region of interest" description="Disordered" evidence="1">
    <location>
        <begin position="52"/>
        <end position="105"/>
    </location>
</feature>
<dbReference type="Proteomes" id="UP001454036">
    <property type="component" value="Unassembled WGS sequence"/>
</dbReference>
<sequence length="161" mass="18402">MDNQNISGENQHAPTTPLANFQGEQHDPLPADIEEIIQERIRQEQMAWEAEQAAQDHARFSRERNPSQHGYLRYTDNEESYSNEEARNISVAPTPQRREQPQTPVVHRDPIVTAMQQKLDTFKKFMATAFPTSIAPVAPTTKMSFSDRLDAFQLLPGFKLP</sequence>
<evidence type="ECO:0000256" key="1">
    <source>
        <dbReference type="SAM" id="MobiDB-lite"/>
    </source>
</evidence>
<feature type="compositionally biased region" description="Polar residues" evidence="1">
    <location>
        <begin position="1"/>
        <end position="23"/>
    </location>
</feature>
<dbReference type="AlphaFoldDB" id="A0AAV3QG30"/>
<comment type="caution">
    <text evidence="2">The sequence shown here is derived from an EMBL/GenBank/DDBJ whole genome shotgun (WGS) entry which is preliminary data.</text>
</comment>
<protein>
    <submittedName>
        <fullName evidence="2">Uncharacterized protein</fullName>
    </submittedName>
</protein>
<dbReference type="EMBL" id="BAABME010004632">
    <property type="protein sequence ID" value="GAA0163027.1"/>
    <property type="molecule type" value="Genomic_DNA"/>
</dbReference>